<keyword evidence="1" id="KW-1133">Transmembrane helix</keyword>
<dbReference type="InterPro" id="IPR027383">
    <property type="entry name" value="Znf_put"/>
</dbReference>
<accession>A0A7V4WV84</accession>
<reference evidence="3" key="1">
    <citation type="journal article" date="2020" name="mSystems">
        <title>Genome- and Community-Level Interaction Insights into Carbon Utilization and Element Cycling Functions of Hydrothermarchaeota in Hydrothermal Sediment.</title>
        <authorList>
            <person name="Zhou Z."/>
            <person name="Liu Y."/>
            <person name="Xu W."/>
            <person name="Pan J."/>
            <person name="Luo Z.H."/>
            <person name="Li M."/>
        </authorList>
    </citation>
    <scope>NUCLEOTIDE SEQUENCE [LARGE SCALE GENOMIC DNA]</scope>
    <source>
        <strain evidence="3">HyVt-577</strain>
    </source>
</reference>
<evidence type="ECO:0000256" key="1">
    <source>
        <dbReference type="SAM" id="Phobius"/>
    </source>
</evidence>
<keyword evidence="1" id="KW-0472">Membrane</keyword>
<dbReference type="EMBL" id="DRQG01000075">
    <property type="protein sequence ID" value="HGY55638.1"/>
    <property type="molecule type" value="Genomic_DNA"/>
</dbReference>
<feature type="domain" description="Putative zinc-finger" evidence="2">
    <location>
        <begin position="15"/>
        <end position="39"/>
    </location>
</feature>
<evidence type="ECO:0000259" key="2">
    <source>
        <dbReference type="Pfam" id="PF13490"/>
    </source>
</evidence>
<dbReference type="Pfam" id="PF13490">
    <property type="entry name" value="zf-HC2"/>
    <property type="match status" value="1"/>
</dbReference>
<proteinExistence type="predicted"/>
<organism evidence="3">
    <name type="scientific">Caldithrix abyssi</name>
    <dbReference type="NCBI Taxonomy" id="187145"/>
    <lineage>
        <taxon>Bacteria</taxon>
        <taxon>Pseudomonadati</taxon>
        <taxon>Calditrichota</taxon>
        <taxon>Calditrichia</taxon>
        <taxon>Calditrichales</taxon>
        <taxon>Calditrichaceae</taxon>
        <taxon>Caldithrix</taxon>
    </lineage>
</organism>
<sequence>MDCQYINQNEIYEKYLLGRLGDAEKKEYEAHLQGCETCRKTLETQREMIAAIRLKAKQDMKREIQLQAGKLREQRPKQDWTVWYKAAAVILLFSVVPALLYYYLHTGTIPLQKKTIPAAEHIEEQQEALPPA</sequence>
<comment type="caution">
    <text evidence="3">The sequence shown here is derived from an EMBL/GenBank/DDBJ whole genome shotgun (WGS) entry which is preliminary data.</text>
</comment>
<feature type="transmembrane region" description="Helical" evidence="1">
    <location>
        <begin position="82"/>
        <end position="104"/>
    </location>
</feature>
<feature type="non-terminal residue" evidence="3">
    <location>
        <position position="132"/>
    </location>
</feature>
<name>A0A7V4WV84_CALAY</name>
<protein>
    <recommendedName>
        <fullName evidence="2">Putative zinc-finger domain-containing protein</fullName>
    </recommendedName>
</protein>
<gene>
    <name evidence="3" type="ORF">ENK44_08060</name>
</gene>
<dbReference type="Proteomes" id="UP000885779">
    <property type="component" value="Unassembled WGS sequence"/>
</dbReference>
<keyword evidence="1" id="KW-0812">Transmembrane</keyword>
<dbReference type="Gene3D" id="1.10.10.1320">
    <property type="entry name" value="Anti-sigma factor, zinc-finger domain"/>
    <property type="match status" value="1"/>
</dbReference>
<dbReference type="AlphaFoldDB" id="A0A7V4WV84"/>
<evidence type="ECO:0000313" key="3">
    <source>
        <dbReference type="EMBL" id="HGY55638.1"/>
    </source>
</evidence>
<dbReference type="InterPro" id="IPR041916">
    <property type="entry name" value="Anti_sigma_zinc_sf"/>
</dbReference>